<accession>A0A0D0AXE9</accession>
<dbReference type="InParanoid" id="A0A0D0AXE9"/>
<dbReference type="AlphaFoldDB" id="A0A0D0AXE9"/>
<reference evidence="1 2" key="1">
    <citation type="submission" date="2014-04" db="EMBL/GenBank/DDBJ databases">
        <authorList>
            <consortium name="DOE Joint Genome Institute"/>
            <person name="Kuo A."/>
            <person name="Ruytinx J."/>
            <person name="Rineau F."/>
            <person name="Colpaert J."/>
            <person name="Kohler A."/>
            <person name="Nagy L.G."/>
            <person name="Floudas D."/>
            <person name="Copeland A."/>
            <person name="Barry K.W."/>
            <person name="Cichocki N."/>
            <person name="Veneault-Fourrey C."/>
            <person name="LaButti K."/>
            <person name="Lindquist E.A."/>
            <person name="Lipzen A."/>
            <person name="Lundell T."/>
            <person name="Morin E."/>
            <person name="Murat C."/>
            <person name="Sun H."/>
            <person name="Tunlid A."/>
            <person name="Henrissat B."/>
            <person name="Grigoriev I.V."/>
            <person name="Hibbett D.S."/>
            <person name="Martin F."/>
            <person name="Nordberg H.P."/>
            <person name="Cantor M.N."/>
            <person name="Hua S.X."/>
        </authorList>
    </citation>
    <scope>NUCLEOTIDE SEQUENCE [LARGE SCALE GENOMIC DNA]</scope>
    <source>
        <strain evidence="1 2">UH-Slu-Lm8-n1</strain>
    </source>
</reference>
<proteinExistence type="predicted"/>
<gene>
    <name evidence="1" type="ORF">CY34DRAFT_16337</name>
</gene>
<reference evidence="2" key="2">
    <citation type="submission" date="2015-01" db="EMBL/GenBank/DDBJ databases">
        <title>Evolutionary Origins and Diversification of the Mycorrhizal Mutualists.</title>
        <authorList>
            <consortium name="DOE Joint Genome Institute"/>
            <consortium name="Mycorrhizal Genomics Consortium"/>
            <person name="Kohler A."/>
            <person name="Kuo A."/>
            <person name="Nagy L.G."/>
            <person name="Floudas D."/>
            <person name="Copeland A."/>
            <person name="Barry K.W."/>
            <person name="Cichocki N."/>
            <person name="Veneault-Fourrey C."/>
            <person name="LaButti K."/>
            <person name="Lindquist E.A."/>
            <person name="Lipzen A."/>
            <person name="Lundell T."/>
            <person name="Morin E."/>
            <person name="Murat C."/>
            <person name="Riley R."/>
            <person name="Ohm R."/>
            <person name="Sun H."/>
            <person name="Tunlid A."/>
            <person name="Henrissat B."/>
            <person name="Grigoriev I.V."/>
            <person name="Hibbett D.S."/>
            <person name="Martin F."/>
        </authorList>
    </citation>
    <scope>NUCLEOTIDE SEQUENCE [LARGE SCALE GENOMIC DNA]</scope>
    <source>
        <strain evidence="2">UH-Slu-Lm8-n1</strain>
    </source>
</reference>
<evidence type="ECO:0000313" key="1">
    <source>
        <dbReference type="EMBL" id="KIK36518.1"/>
    </source>
</evidence>
<dbReference type="EMBL" id="KN835523">
    <property type="protein sequence ID" value="KIK36518.1"/>
    <property type="molecule type" value="Genomic_DNA"/>
</dbReference>
<sequence length="577" mass="62957">MSELDPVHYSFSELFDNPSIDMLRPFGQNKYLGITSGEELPDASLVPELPPPIPLAPALQRLETVLAVEEGQALIDESTADAPSTPSQLLPADPFAPALLQGPGIRPQDYLLYNGRWIHKQTICRLVINKDFVSKSLNRLERVRTGYTKVNNHIDISAGQITDKNLFLVGDIFLTILCSDRTLSIGVLWSTTANLSGIARASINVGVMKATRTTSKITGQLLTLVPTHPSLDVSQSFLWDGGYVSARSAIQGTSESTDRVVVITVPGSLVEPINPEPTFIRLRDDINSDDFTQVNGGQMELKIPLKSIASVTPSEPKAFPYRLSDGSHAIVSLEAGVQLTASEGRRITVCPLCEANVSDMRNHVGLHILRSLSNMPEEPPLKELVGIILPCGFCGHSGMPECAITIIVPNNAAPTWTTTCMYKHIFRYGSADVGSKTTPCRNIPLKCELCYPVLSPEPGKASRKTAAVYVDAVWHYNMPEHILSVHKEYSVPGRREAGVALPAHILRVMGLTELEQKAAHIPLDRWKPSYNDVEKENIPASSSRQTKRSAIAPAVSLPAKRPRIATQPLLTARTLVV</sequence>
<organism evidence="1 2">
    <name type="scientific">Suillus luteus UH-Slu-Lm8-n1</name>
    <dbReference type="NCBI Taxonomy" id="930992"/>
    <lineage>
        <taxon>Eukaryota</taxon>
        <taxon>Fungi</taxon>
        <taxon>Dikarya</taxon>
        <taxon>Basidiomycota</taxon>
        <taxon>Agaricomycotina</taxon>
        <taxon>Agaricomycetes</taxon>
        <taxon>Agaricomycetidae</taxon>
        <taxon>Boletales</taxon>
        <taxon>Suillineae</taxon>
        <taxon>Suillaceae</taxon>
        <taxon>Suillus</taxon>
    </lineage>
</organism>
<dbReference type="OrthoDB" id="2907197at2759"/>
<dbReference type="Proteomes" id="UP000054485">
    <property type="component" value="Unassembled WGS sequence"/>
</dbReference>
<protein>
    <submittedName>
        <fullName evidence="1">Uncharacterized protein</fullName>
    </submittedName>
</protein>
<dbReference type="HOGENOM" id="CLU_555712_0_0_1"/>
<name>A0A0D0AXE9_9AGAM</name>
<keyword evidence="2" id="KW-1185">Reference proteome</keyword>
<evidence type="ECO:0000313" key="2">
    <source>
        <dbReference type="Proteomes" id="UP000054485"/>
    </source>
</evidence>